<keyword evidence="3" id="KW-1185">Reference proteome</keyword>
<protein>
    <recommendedName>
        <fullName evidence="1">MoaB/Mog domain-containing protein</fullName>
    </recommendedName>
</protein>
<accession>A0AAQ3NHJ6</accession>
<evidence type="ECO:0000313" key="3">
    <source>
        <dbReference type="Proteomes" id="UP001374535"/>
    </source>
</evidence>
<reference evidence="2 3" key="1">
    <citation type="journal article" date="2023" name="Life. Sci Alliance">
        <title>Evolutionary insights into 3D genome organization and epigenetic landscape of Vigna mungo.</title>
        <authorList>
            <person name="Junaid A."/>
            <person name="Singh B."/>
            <person name="Bhatia S."/>
        </authorList>
    </citation>
    <scope>NUCLEOTIDE SEQUENCE [LARGE SCALE GENOMIC DNA]</scope>
    <source>
        <strain evidence="2">Urdbean</strain>
    </source>
</reference>
<dbReference type="EMBL" id="CP144695">
    <property type="protein sequence ID" value="WVZ08872.1"/>
    <property type="molecule type" value="Genomic_DNA"/>
</dbReference>
<organism evidence="2 3">
    <name type="scientific">Vigna mungo</name>
    <name type="common">Black gram</name>
    <name type="synonym">Phaseolus mungo</name>
    <dbReference type="NCBI Taxonomy" id="3915"/>
    <lineage>
        <taxon>Eukaryota</taxon>
        <taxon>Viridiplantae</taxon>
        <taxon>Streptophyta</taxon>
        <taxon>Embryophyta</taxon>
        <taxon>Tracheophyta</taxon>
        <taxon>Spermatophyta</taxon>
        <taxon>Magnoliopsida</taxon>
        <taxon>eudicotyledons</taxon>
        <taxon>Gunneridae</taxon>
        <taxon>Pentapetalae</taxon>
        <taxon>rosids</taxon>
        <taxon>fabids</taxon>
        <taxon>Fabales</taxon>
        <taxon>Fabaceae</taxon>
        <taxon>Papilionoideae</taxon>
        <taxon>50 kb inversion clade</taxon>
        <taxon>NPAAA clade</taxon>
        <taxon>indigoferoid/millettioid clade</taxon>
        <taxon>Phaseoleae</taxon>
        <taxon>Vigna</taxon>
    </lineage>
</organism>
<evidence type="ECO:0000313" key="2">
    <source>
        <dbReference type="EMBL" id="WVZ08872.1"/>
    </source>
</evidence>
<dbReference type="Gene3D" id="3.40.50.620">
    <property type="entry name" value="HUPs"/>
    <property type="match status" value="1"/>
</dbReference>
<dbReference type="PANTHER" id="PTHR13939">
    <property type="entry name" value="NICOTINAMIDE-NUCLEOTIDE AMIDOHYDROLASE PNCC"/>
    <property type="match status" value="1"/>
</dbReference>
<dbReference type="Proteomes" id="UP001374535">
    <property type="component" value="Chromosome 6"/>
</dbReference>
<dbReference type="InterPro" id="IPR050101">
    <property type="entry name" value="CinA"/>
</dbReference>
<dbReference type="AlphaFoldDB" id="A0AAQ3NHJ6"/>
<dbReference type="SUPFAM" id="SSF53218">
    <property type="entry name" value="Molybdenum cofactor biosynthesis proteins"/>
    <property type="match status" value="1"/>
</dbReference>
<dbReference type="InterPro" id="IPR001453">
    <property type="entry name" value="MoaB/Mog_dom"/>
</dbReference>
<dbReference type="Gene3D" id="3.40.980.10">
    <property type="entry name" value="MoaB/Mog-like domain"/>
    <property type="match status" value="1"/>
</dbReference>
<dbReference type="Pfam" id="PF00994">
    <property type="entry name" value="MoCF_biosynth"/>
    <property type="match status" value="1"/>
</dbReference>
<proteinExistence type="predicted"/>
<evidence type="ECO:0000259" key="1">
    <source>
        <dbReference type="Pfam" id="PF00994"/>
    </source>
</evidence>
<dbReference type="InterPro" id="IPR036425">
    <property type="entry name" value="MoaB/Mog-like_dom_sf"/>
</dbReference>
<gene>
    <name evidence="2" type="ORF">V8G54_022218</name>
</gene>
<dbReference type="PANTHER" id="PTHR13939:SF0">
    <property type="entry name" value="NMN AMIDOHYDROLASE-LIKE PROTEIN YFAY"/>
    <property type="match status" value="1"/>
</dbReference>
<dbReference type="InterPro" id="IPR014729">
    <property type="entry name" value="Rossmann-like_a/b/a_fold"/>
</dbReference>
<feature type="domain" description="MoaB/Mog" evidence="1">
    <location>
        <begin position="83"/>
        <end position="142"/>
    </location>
</feature>
<sequence length="408" mass="45706">MVAIFLYRDVWAFLLTCKVNYCSLYDQGNSSYKFKPAYLLADGRLERAGRAKRPSSTGAQLPVDSNGLTGVDSHKNSMLTASIIAVGDEILFGIVEDQLGPYLCRKLHSIGWSVFKLSVVHNNIDSVAEEVERQKSKSDMVLYAAWEVIFVNFLMINDDVFIYGGVGPLHSDVTIAGIAKAFGVRLAPDEEFEEYLRHIIGDQCTGDRNEMAQLPEGITELWHHDKLSVPLIKCQNVIILSATNVSELEKQWDCWIELAKSSDLLALLEPYVSKHAATNLSDVEIAQPLSKLCLEFPDLYIGCYRKARYGSLIVSFKGKDLARIDSAITALHKKFQPDALGYRWSGKKIKGAAVLVEERTMVEAGGWRFNSIAIRSTFNFFMGGMDNLLIILELLLNYLNLQHQLLQI</sequence>
<name>A0AAQ3NHJ6_VIGMU</name>